<keyword evidence="5 7" id="KW-0472">Membrane</keyword>
<dbReference type="GO" id="GO:0055085">
    <property type="term" value="P:transmembrane transport"/>
    <property type="evidence" value="ECO:0007669"/>
    <property type="project" value="InterPro"/>
</dbReference>
<dbReference type="Proteomes" id="UP000555828">
    <property type="component" value="Unassembled WGS sequence"/>
</dbReference>
<dbReference type="PANTHER" id="PTHR30477">
    <property type="entry name" value="ABC-TRANSPORTER METAL-BINDING PROTEIN"/>
    <property type="match status" value="1"/>
</dbReference>
<organism evidence="8 9">
    <name type="scientific">Thermosipho japonicus</name>
    <dbReference type="NCBI Taxonomy" id="90323"/>
    <lineage>
        <taxon>Bacteria</taxon>
        <taxon>Thermotogati</taxon>
        <taxon>Thermotogota</taxon>
        <taxon>Thermotogae</taxon>
        <taxon>Thermotogales</taxon>
        <taxon>Fervidobacteriaceae</taxon>
        <taxon>Thermosipho</taxon>
    </lineage>
</organism>
<keyword evidence="3 6" id="KW-0812">Transmembrane</keyword>
<feature type="transmembrane region" description="Helical" evidence="7">
    <location>
        <begin position="62"/>
        <end position="80"/>
    </location>
</feature>
<keyword evidence="6" id="KW-0813">Transport</keyword>
<dbReference type="GO" id="GO:0010043">
    <property type="term" value="P:response to zinc ion"/>
    <property type="evidence" value="ECO:0007669"/>
    <property type="project" value="TreeGrafter"/>
</dbReference>
<gene>
    <name evidence="8" type="ORF">HNP65_001109</name>
</gene>
<feature type="transmembrane region" description="Helical" evidence="7">
    <location>
        <begin position="131"/>
        <end position="149"/>
    </location>
</feature>
<dbReference type="InterPro" id="IPR001626">
    <property type="entry name" value="ABC_TroCD"/>
</dbReference>
<dbReference type="PANTHER" id="PTHR30477:SF0">
    <property type="entry name" value="METAL TRANSPORT SYSTEM MEMBRANE PROTEIN TM_0125-RELATED"/>
    <property type="match status" value="1"/>
</dbReference>
<dbReference type="InterPro" id="IPR037294">
    <property type="entry name" value="ABC_BtuC-like"/>
</dbReference>
<evidence type="ECO:0000313" key="8">
    <source>
        <dbReference type="EMBL" id="MBB6062671.1"/>
    </source>
</evidence>
<name>A0A841GV02_9BACT</name>
<evidence type="ECO:0000256" key="7">
    <source>
        <dbReference type="SAM" id="Phobius"/>
    </source>
</evidence>
<evidence type="ECO:0000256" key="5">
    <source>
        <dbReference type="ARBA" id="ARBA00023136"/>
    </source>
</evidence>
<dbReference type="SUPFAM" id="SSF81345">
    <property type="entry name" value="ABC transporter involved in vitamin B12 uptake, BtuC"/>
    <property type="match status" value="1"/>
</dbReference>
<evidence type="ECO:0000256" key="1">
    <source>
        <dbReference type="ARBA" id="ARBA00004141"/>
    </source>
</evidence>
<proteinExistence type="inferred from homology"/>
<evidence type="ECO:0000256" key="4">
    <source>
        <dbReference type="ARBA" id="ARBA00022989"/>
    </source>
</evidence>
<keyword evidence="4 7" id="KW-1133">Transmembrane helix</keyword>
<dbReference type="RefSeq" id="WP_184619313.1">
    <property type="nucleotide sequence ID" value="NZ_JACHEX010000002.1"/>
</dbReference>
<feature type="transmembrane region" description="Helical" evidence="7">
    <location>
        <begin position="12"/>
        <end position="32"/>
    </location>
</feature>
<dbReference type="GO" id="GO:0043190">
    <property type="term" value="C:ATP-binding cassette (ABC) transporter complex"/>
    <property type="evidence" value="ECO:0007669"/>
    <property type="project" value="InterPro"/>
</dbReference>
<dbReference type="EMBL" id="JACHEX010000002">
    <property type="protein sequence ID" value="MBB6062671.1"/>
    <property type="molecule type" value="Genomic_DNA"/>
</dbReference>
<dbReference type="Gene3D" id="1.10.3470.10">
    <property type="entry name" value="ABC transporter involved in vitamin B12 uptake, BtuC"/>
    <property type="match status" value="1"/>
</dbReference>
<feature type="transmembrane region" description="Helical" evidence="7">
    <location>
        <begin position="244"/>
        <end position="261"/>
    </location>
</feature>
<dbReference type="AlphaFoldDB" id="A0A841GV02"/>
<feature type="transmembrane region" description="Helical" evidence="7">
    <location>
        <begin position="92"/>
        <end position="111"/>
    </location>
</feature>
<comment type="subcellular location">
    <subcellularLocation>
        <location evidence="6">Cell membrane</location>
        <topology evidence="6">Multi-pass membrane protein</topology>
    </subcellularLocation>
    <subcellularLocation>
        <location evidence="1">Membrane</location>
        <topology evidence="1">Multi-pass membrane protein</topology>
    </subcellularLocation>
</comment>
<evidence type="ECO:0000256" key="3">
    <source>
        <dbReference type="ARBA" id="ARBA00022692"/>
    </source>
</evidence>
<sequence>MEIFEFDFLRIAFLATILASISSALISPIVVYKRMEFIGDGTAHAAFAGLAFGLLFGINYRLMAVLTAIVFSVIISYFTNKSKIHENSAIGMLLPVFMSVGVILLSKSSTYVQDITSYLFGDILLVNISDFYFLMFIITLIVVFLAIYREEILYFLADEKMASFYGVKTSLLRALLLGVISVMVVGIVKISGVILLGALLIIPGLVSKSFAKSYKSVFFISVVYNVIVSIIGFYIAYILDISPGPSIVLTSFIVFVFLLFFKKSNI</sequence>
<keyword evidence="9" id="KW-1185">Reference proteome</keyword>
<evidence type="ECO:0000256" key="6">
    <source>
        <dbReference type="RuleBase" id="RU003943"/>
    </source>
</evidence>
<feature type="transmembrane region" description="Helical" evidence="7">
    <location>
        <begin position="170"/>
        <end position="188"/>
    </location>
</feature>
<accession>A0A841GV02</accession>
<dbReference type="Pfam" id="PF00950">
    <property type="entry name" value="ABC-3"/>
    <property type="match status" value="1"/>
</dbReference>
<feature type="transmembrane region" description="Helical" evidence="7">
    <location>
        <begin position="218"/>
        <end position="238"/>
    </location>
</feature>
<comment type="similarity">
    <text evidence="2 6">Belongs to the ABC-3 integral membrane protein family.</text>
</comment>
<evidence type="ECO:0000313" key="9">
    <source>
        <dbReference type="Proteomes" id="UP000555828"/>
    </source>
</evidence>
<comment type="caution">
    <text evidence="8">The sequence shown here is derived from an EMBL/GenBank/DDBJ whole genome shotgun (WGS) entry which is preliminary data.</text>
</comment>
<protein>
    <submittedName>
        <fullName evidence="8">Zinc transport system permease protein</fullName>
    </submittedName>
</protein>
<reference evidence="8 9" key="1">
    <citation type="submission" date="2020-08" db="EMBL/GenBank/DDBJ databases">
        <title>Genomic Encyclopedia of Type Strains, Phase IV (KMG-IV): sequencing the most valuable type-strain genomes for metagenomic binning, comparative biology and taxonomic classification.</title>
        <authorList>
            <person name="Goeker M."/>
        </authorList>
    </citation>
    <scope>NUCLEOTIDE SEQUENCE [LARGE SCALE GENOMIC DNA]</scope>
    <source>
        <strain evidence="8 9">DSM 13481</strain>
    </source>
</reference>
<evidence type="ECO:0000256" key="2">
    <source>
        <dbReference type="ARBA" id="ARBA00008034"/>
    </source>
</evidence>